<comment type="caution">
    <text evidence="1">The sequence shown here is derived from an EMBL/GenBank/DDBJ whole genome shotgun (WGS) entry which is preliminary data.</text>
</comment>
<name>A0A4C1VY00_EUMVA</name>
<evidence type="ECO:0000313" key="1">
    <source>
        <dbReference type="EMBL" id="GBP43129.1"/>
    </source>
</evidence>
<gene>
    <name evidence="1" type="ORF">EVAR_40569_1</name>
</gene>
<dbReference type="Proteomes" id="UP000299102">
    <property type="component" value="Unassembled WGS sequence"/>
</dbReference>
<dbReference type="AlphaFoldDB" id="A0A4C1VY00"/>
<accession>A0A4C1VY00</accession>
<dbReference type="EMBL" id="BGZK01000430">
    <property type="protein sequence ID" value="GBP43129.1"/>
    <property type="molecule type" value="Genomic_DNA"/>
</dbReference>
<protein>
    <submittedName>
        <fullName evidence="1">Uncharacterized protein</fullName>
    </submittedName>
</protein>
<reference evidence="1 2" key="1">
    <citation type="journal article" date="2019" name="Commun. Biol.">
        <title>The bagworm genome reveals a unique fibroin gene that provides high tensile strength.</title>
        <authorList>
            <person name="Kono N."/>
            <person name="Nakamura H."/>
            <person name="Ohtoshi R."/>
            <person name="Tomita M."/>
            <person name="Numata K."/>
            <person name="Arakawa K."/>
        </authorList>
    </citation>
    <scope>NUCLEOTIDE SEQUENCE [LARGE SCALE GENOMIC DNA]</scope>
</reference>
<keyword evidence="2" id="KW-1185">Reference proteome</keyword>
<sequence>MIASSSEVSGGCGMIEMCTTAWRTQGVFEIRRLLQDKADFTAVIGGNPLSRVRTPYAAAPSNKPSKRIQSFSQLRNNRPRWLLSYSRITLESDF</sequence>
<organism evidence="1 2">
    <name type="scientific">Eumeta variegata</name>
    <name type="common">Bagworm moth</name>
    <name type="synonym">Eumeta japonica</name>
    <dbReference type="NCBI Taxonomy" id="151549"/>
    <lineage>
        <taxon>Eukaryota</taxon>
        <taxon>Metazoa</taxon>
        <taxon>Ecdysozoa</taxon>
        <taxon>Arthropoda</taxon>
        <taxon>Hexapoda</taxon>
        <taxon>Insecta</taxon>
        <taxon>Pterygota</taxon>
        <taxon>Neoptera</taxon>
        <taxon>Endopterygota</taxon>
        <taxon>Lepidoptera</taxon>
        <taxon>Glossata</taxon>
        <taxon>Ditrysia</taxon>
        <taxon>Tineoidea</taxon>
        <taxon>Psychidae</taxon>
        <taxon>Oiketicinae</taxon>
        <taxon>Eumeta</taxon>
    </lineage>
</organism>
<evidence type="ECO:0000313" key="2">
    <source>
        <dbReference type="Proteomes" id="UP000299102"/>
    </source>
</evidence>
<proteinExistence type="predicted"/>